<feature type="signal peptide" evidence="2">
    <location>
        <begin position="1"/>
        <end position="28"/>
    </location>
</feature>
<dbReference type="InterPro" id="IPR018013">
    <property type="entry name" value="Channel_Tsx-like"/>
</dbReference>
<feature type="chain" id="PRO_5020801434" evidence="2">
    <location>
        <begin position="29"/>
        <end position="257"/>
    </location>
</feature>
<dbReference type="GO" id="GO:0009279">
    <property type="term" value="C:cell outer membrane"/>
    <property type="evidence" value="ECO:0007669"/>
    <property type="project" value="InterPro"/>
</dbReference>
<dbReference type="Pfam" id="PF03502">
    <property type="entry name" value="Channel_Tsx"/>
    <property type="match status" value="1"/>
</dbReference>
<comment type="caution">
    <text evidence="3">The sequence shown here is derived from an EMBL/GenBank/DDBJ whole genome shotgun (WGS) entry which is preliminary data.</text>
</comment>
<evidence type="ECO:0000256" key="2">
    <source>
        <dbReference type="SAM" id="SignalP"/>
    </source>
</evidence>
<dbReference type="Gene3D" id="2.40.230.20">
    <property type="entry name" value="Nucleoside-specific channel-forming protein, Tsx-like"/>
    <property type="match status" value="1"/>
</dbReference>
<organism evidence="3 4">
    <name type="scientific">Zooshikella ganghwensis</name>
    <dbReference type="NCBI Taxonomy" id="202772"/>
    <lineage>
        <taxon>Bacteria</taxon>
        <taxon>Pseudomonadati</taxon>
        <taxon>Pseudomonadota</taxon>
        <taxon>Gammaproteobacteria</taxon>
        <taxon>Oceanospirillales</taxon>
        <taxon>Zooshikellaceae</taxon>
        <taxon>Zooshikella</taxon>
    </lineage>
</organism>
<dbReference type="InterPro" id="IPR036777">
    <property type="entry name" value="Channel_Tsx-like_sf"/>
</dbReference>
<keyword evidence="4" id="KW-1185">Reference proteome</keyword>
<dbReference type="AlphaFoldDB" id="A0A4V1IN31"/>
<proteinExistence type="inferred from homology"/>
<comment type="similarity">
    <text evidence="1">Belongs to the nucleoside-specific channel-forming outer membrane porin (Tsx) (TC 1.B.10) family.</text>
</comment>
<sequence>MPRVVVMQKIILPTTLVVASLLTFSAHAEMTYSFGNVSINYLEWDADTEVKTGRNKEDFSYLEIEGGAGFNWGEVYGFYDFEEWDKNSDKHRFFGKGNVRYFLGDQGWHLFGQVSDFRTKDFDETNTFLGIGKSFNFSNGLWLKAHAAIHHSFQSDKYGSFDGHNGYQLGVVWGKDFSALGQNFTVAQWHEYDFMRDDHYMASHDGSPNTSGYNGAISGWWHVTDHFDVGVQYRYADDYLGSPTYQNGTILSLKYNF</sequence>
<evidence type="ECO:0000313" key="3">
    <source>
        <dbReference type="EMBL" id="RDH42311.1"/>
    </source>
</evidence>
<dbReference type="EMBL" id="NDXW01000001">
    <property type="protein sequence ID" value="RDH42311.1"/>
    <property type="molecule type" value="Genomic_DNA"/>
</dbReference>
<dbReference type="Proteomes" id="UP000257039">
    <property type="component" value="Unassembled WGS sequence"/>
</dbReference>
<evidence type="ECO:0000313" key="4">
    <source>
        <dbReference type="Proteomes" id="UP000257039"/>
    </source>
</evidence>
<reference evidence="3 4" key="1">
    <citation type="submission" date="2017-04" db="EMBL/GenBank/DDBJ databases">
        <title>Draft genome sequence of Zooshikella ganghwensis VG4 isolated from Red Sea sediments.</title>
        <authorList>
            <person name="Rehman Z."/>
            <person name="Alam I."/>
            <person name="Kamau A."/>
            <person name="Bajic V."/>
            <person name="Leiknes T."/>
        </authorList>
    </citation>
    <scope>NUCLEOTIDE SEQUENCE [LARGE SCALE GENOMIC DNA]</scope>
    <source>
        <strain evidence="3 4">VG4</strain>
    </source>
</reference>
<dbReference type="SUPFAM" id="SSF111364">
    <property type="entry name" value="Tsx-like channel"/>
    <property type="match status" value="1"/>
</dbReference>
<protein>
    <submittedName>
        <fullName evidence="3">Ion channel protein Tsx</fullName>
    </submittedName>
</protein>
<accession>A0A4V1IN31</accession>
<evidence type="ECO:0000256" key="1">
    <source>
        <dbReference type="ARBA" id="ARBA00008728"/>
    </source>
</evidence>
<keyword evidence="2" id="KW-0732">Signal</keyword>
<name>A0A4V1IN31_9GAMM</name>
<gene>
    <name evidence="3" type="ORF">B9G39_02005</name>
</gene>